<keyword evidence="1" id="KW-0393">Immunoglobulin domain</keyword>
<dbReference type="GO" id="GO:0009897">
    <property type="term" value="C:external side of plasma membrane"/>
    <property type="evidence" value="ECO:0007669"/>
    <property type="project" value="TreeGrafter"/>
</dbReference>
<evidence type="ECO:0000313" key="4">
    <source>
        <dbReference type="Proteomes" id="UP000694419"/>
    </source>
</evidence>
<dbReference type="CDD" id="cd00099">
    <property type="entry name" value="IgV"/>
    <property type="match status" value="1"/>
</dbReference>
<dbReference type="PANTHER" id="PTHR14334">
    <property type="entry name" value="B-CELL ANTIGEN RECEPTOR COMPLEX-ASSOCIATED PROTEIN"/>
    <property type="match status" value="1"/>
</dbReference>
<evidence type="ECO:0000256" key="1">
    <source>
        <dbReference type="ARBA" id="ARBA00023319"/>
    </source>
</evidence>
<evidence type="ECO:0000313" key="3">
    <source>
        <dbReference type="Ensembl" id="ENSCPGP00000028450.1"/>
    </source>
</evidence>
<dbReference type="PANTHER" id="PTHR14334:SF3">
    <property type="entry name" value="TRANSMEMBRANE AND IMMUNOGLOBULIN DOMAIN CONTAINING 2"/>
    <property type="match status" value="1"/>
</dbReference>
<dbReference type="InterPro" id="IPR013106">
    <property type="entry name" value="Ig_V-set"/>
</dbReference>
<reference evidence="3" key="2">
    <citation type="submission" date="2025-09" db="UniProtKB">
        <authorList>
            <consortium name="Ensembl"/>
        </authorList>
    </citation>
    <scope>IDENTIFICATION</scope>
</reference>
<dbReference type="SMART" id="SM00408">
    <property type="entry name" value="IGc2"/>
    <property type="match status" value="1"/>
</dbReference>
<reference evidence="3" key="1">
    <citation type="submission" date="2025-08" db="UniProtKB">
        <authorList>
            <consortium name="Ensembl"/>
        </authorList>
    </citation>
    <scope>IDENTIFICATION</scope>
</reference>
<organism evidence="3 4">
    <name type="scientific">Calidris pygmaea</name>
    <name type="common">Spoon-billed sandpiper</name>
    <dbReference type="NCBI Taxonomy" id="425635"/>
    <lineage>
        <taxon>Eukaryota</taxon>
        <taxon>Metazoa</taxon>
        <taxon>Chordata</taxon>
        <taxon>Craniata</taxon>
        <taxon>Vertebrata</taxon>
        <taxon>Euteleostomi</taxon>
        <taxon>Archelosauria</taxon>
        <taxon>Archosauria</taxon>
        <taxon>Dinosauria</taxon>
        <taxon>Saurischia</taxon>
        <taxon>Theropoda</taxon>
        <taxon>Coelurosauria</taxon>
        <taxon>Aves</taxon>
        <taxon>Neognathae</taxon>
        <taxon>Neoaves</taxon>
        <taxon>Charadriiformes</taxon>
        <taxon>Scolopacidae</taxon>
        <taxon>Calidris</taxon>
    </lineage>
</organism>
<proteinExistence type="predicted"/>
<dbReference type="InterPro" id="IPR007110">
    <property type="entry name" value="Ig-like_dom"/>
</dbReference>
<accession>A0A8C3KT36</accession>
<dbReference type="AlphaFoldDB" id="A0A8C3KT36"/>
<dbReference type="InterPro" id="IPR003599">
    <property type="entry name" value="Ig_sub"/>
</dbReference>
<dbReference type="InterPro" id="IPR003598">
    <property type="entry name" value="Ig_sub2"/>
</dbReference>
<name>A0A8C3KT36_9CHAR</name>
<keyword evidence="4" id="KW-1185">Reference proteome</keyword>
<dbReference type="SUPFAM" id="SSF48726">
    <property type="entry name" value="Immunoglobulin"/>
    <property type="match status" value="2"/>
</dbReference>
<dbReference type="Gene3D" id="2.60.40.10">
    <property type="entry name" value="Immunoglobulins"/>
    <property type="match status" value="1"/>
</dbReference>
<dbReference type="SMART" id="SM00406">
    <property type="entry name" value="IGv"/>
    <property type="match status" value="1"/>
</dbReference>
<dbReference type="GO" id="GO:0030183">
    <property type="term" value="P:B cell differentiation"/>
    <property type="evidence" value="ECO:0007669"/>
    <property type="project" value="TreeGrafter"/>
</dbReference>
<dbReference type="Ensembl" id="ENSCPGT00000031044.1">
    <property type="protein sequence ID" value="ENSCPGP00000028450.1"/>
    <property type="gene ID" value="ENSCPGG00000019557.1"/>
</dbReference>
<sequence>EWLGGLSPSCCPPPSGSTLGTQVWQSPGQLWVTPGGTAELRCHLRDDDTRAEWYKEKADGSLGWIYRSPNNSHPKGKYSGKKETPGIFSLTIAPAQREDSGVYYCSPQTFHPSFGNGTRLIVTSECPAVGGHPPREEVGDPPGWIPLLCRLRDLPAGWDTVRWQPGDGGVTEVTGVAVDQEGVLNGWSITWVPAERWDGAASCTALAGDKGNVTVAIGPREGN</sequence>
<dbReference type="InterPro" id="IPR013783">
    <property type="entry name" value="Ig-like_fold"/>
</dbReference>
<dbReference type="SMART" id="SM00409">
    <property type="entry name" value="IG"/>
    <property type="match status" value="1"/>
</dbReference>
<dbReference type="InterPro" id="IPR036179">
    <property type="entry name" value="Ig-like_dom_sf"/>
</dbReference>
<dbReference type="GO" id="GO:0050853">
    <property type="term" value="P:B cell receptor signaling pathway"/>
    <property type="evidence" value="ECO:0007669"/>
    <property type="project" value="TreeGrafter"/>
</dbReference>
<evidence type="ECO:0000259" key="2">
    <source>
        <dbReference type="PROSITE" id="PS50835"/>
    </source>
</evidence>
<feature type="domain" description="Ig-like" evidence="2">
    <location>
        <begin position="14"/>
        <end position="105"/>
    </location>
</feature>
<dbReference type="Pfam" id="PF07686">
    <property type="entry name" value="V-set"/>
    <property type="match status" value="1"/>
</dbReference>
<protein>
    <recommendedName>
        <fullName evidence="2">Ig-like domain-containing protein</fullName>
    </recommendedName>
</protein>
<dbReference type="GO" id="GO:0019815">
    <property type="term" value="C:B cell receptor complex"/>
    <property type="evidence" value="ECO:0007669"/>
    <property type="project" value="TreeGrafter"/>
</dbReference>
<dbReference type="PROSITE" id="PS50835">
    <property type="entry name" value="IG_LIKE"/>
    <property type="match status" value="1"/>
</dbReference>
<dbReference type="Proteomes" id="UP000694419">
    <property type="component" value="Unplaced"/>
</dbReference>